<evidence type="ECO:0008006" key="4">
    <source>
        <dbReference type="Google" id="ProtNLM"/>
    </source>
</evidence>
<evidence type="ECO:0000313" key="3">
    <source>
        <dbReference type="Proteomes" id="UP000186455"/>
    </source>
</evidence>
<gene>
    <name evidence="2" type="ORF">AB852_04875</name>
</gene>
<sequence>MRGALVLSLASAGTIVVAQPSSAACAPEKPRFTLSGAKASYRPTNIASDFIQGPGRITYSKTKTAEASWSGSVGIGGDIGPIVAKMTASLEGSYTRGWSKASTWSYSLDIARGKTQRIRMYHASKKVKVTKKTFNTGRCTWRTAYSNKTVDVPKRQNVNVWKRENL</sequence>
<dbReference type="PROSITE" id="PS51257">
    <property type="entry name" value="PROKAR_LIPOPROTEIN"/>
    <property type="match status" value="1"/>
</dbReference>
<name>A0A1Q4VE00_9ACTN</name>
<accession>A0A1Q4VE00</accession>
<evidence type="ECO:0000256" key="1">
    <source>
        <dbReference type="SAM" id="SignalP"/>
    </source>
</evidence>
<proteinExistence type="predicted"/>
<comment type="caution">
    <text evidence="2">The sequence shown here is derived from an EMBL/GenBank/DDBJ whole genome shotgun (WGS) entry which is preliminary data.</text>
</comment>
<organism evidence="2 3">
    <name type="scientific">Streptomyces uncialis</name>
    <dbReference type="NCBI Taxonomy" id="1048205"/>
    <lineage>
        <taxon>Bacteria</taxon>
        <taxon>Bacillati</taxon>
        <taxon>Actinomycetota</taxon>
        <taxon>Actinomycetes</taxon>
        <taxon>Kitasatosporales</taxon>
        <taxon>Streptomycetaceae</taxon>
        <taxon>Streptomyces</taxon>
    </lineage>
</organism>
<reference evidence="2 3" key="1">
    <citation type="submission" date="2015-06" db="EMBL/GenBank/DDBJ databases">
        <title>Cloning and characterization of the uncialamcin biosynthetic gene cluster.</title>
        <authorList>
            <person name="Yan X."/>
            <person name="Huang T."/>
            <person name="Ge H."/>
            <person name="Shen B."/>
        </authorList>
    </citation>
    <scope>NUCLEOTIDE SEQUENCE [LARGE SCALE GENOMIC DNA]</scope>
    <source>
        <strain evidence="2 3">DCA2648</strain>
    </source>
</reference>
<keyword evidence="3" id="KW-1185">Reference proteome</keyword>
<evidence type="ECO:0000313" key="2">
    <source>
        <dbReference type="EMBL" id="OKH96019.1"/>
    </source>
</evidence>
<dbReference type="AlphaFoldDB" id="A0A1Q4VE00"/>
<dbReference type="Proteomes" id="UP000186455">
    <property type="component" value="Unassembled WGS sequence"/>
</dbReference>
<protein>
    <recommendedName>
        <fullName evidence="4">Lipoprotein</fullName>
    </recommendedName>
</protein>
<keyword evidence="1" id="KW-0732">Signal</keyword>
<dbReference type="EMBL" id="LFBV01000001">
    <property type="protein sequence ID" value="OKH96019.1"/>
    <property type="molecule type" value="Genomic_DNA"/>
</dbReference>
<feature type="signal peptide" evidence="1">
    <location>
        <begin position="1"/>
        <end position="23"/>
    </location>
</feature>
<feature type="chain" id="PRO_5012027185" description="Lipoprotein" evidence="1">
    <location>
        <begin position="24"/>
        <end position="166"/>
    </location>
</feature>